<dbReference type="Proteomes" id="UP000030361">
    <property type="component" value="Chromosome"/>
</dbReference>
<dbReference type="PIRSF" id="PIRSF006488">
    <property type="entry name" value="Exonuc_VII_S"/>
    <property type="match status" value="1"/>
</dbReference>
<dbReference type="GO" id="GO:0005829">
    <property type="term" value="C:cytosol"/>
    <property type="evidence" value="ECO:0007669"/>
    <property type="project" value="TreeGrafter"/>
</dbReference>
<feature type="region of interest" description="Disordered" evidence="7">
    <location>
        <begin position="59"/>
        <end position="82"/>
    </location>
</feature>
<evidence type="ECO:0000313" key="9">
    <source>
        <dbReference type="Proteomes" id="UP000030361"/>
    </source>
</evidence>
<sequence length="82" mass="9095">MADNKTFEEKMQELETIVSELEQGNVPLEESMTKFKDGMKLSEELSKTLSSAEKTMAKIVDDSGKESEFENLGDSATNNGQD</sequence>
<dbReference type="Gene3D" id="1.10.287.1040">
    <property type="entry name" value="Exonuclease VII, small subunit"/>
    <property type="match status" value="1"/>
</dbReference>
<organism evidence="8 9">
    <name type="scientific">Lentilactobacillus curieae</name>
    <dbReference type="NCBI Taxonomy" id="1138822"/>
    <lineage>
        <taxon>Bacteria</taxon>
        <taxon>Bacillati</taxon>
        <taxon>Bacillota</taxon>
        <taxon>Bacilli</taxon>
        <taxon>Lactobacillales</taxon>
        <taxon>Lactobacillaceae</taxon>
        <taxon>Lentilactobacillus</taxon>
    </lineage>
</organism>
<keyword evidence="9" id="KW-1185">Reference proteome</keyword>
<dbReference type="HAMAP" id="MF_00337">
    <property type="entry name" value="Exonuc_7_S"/>
    <property type="match status" value="1"/>
</dbReference>
<dbReference type="InterPro" id="IPR003761">
    <property type="entry name" value="Exonuc_VII_S"/>
</dbReference>
<dbReference type="RefSeq" id="WP_035167248.1">
    <property type="nucleotide sequence ID" value="NZ_CP018906.1"/>
</dbReference>
<feature type="compositionally biased region" description="Basic and acidic residues" evidence="7">
    <location>
        <begin position="59"/>
        <end position="68"/>
    </location>
</feature>
<dbReference type="EC" id="3.1.11.6" evidence="6"/>
<dbReference type="GO" id="GO:0009318">
    <property type="term" value="C:exodeoxyribonuclease VII complex"/>
    <property type="evidence" value="ECO:0007669"/>
    <property type="project" value="UniProtKB-UniRule"/>
</dbReference>
<gene>
    <name evidence="6" type="primary">xseB</name>
    <name evidence="8" type="ORF">PL11_008765</name>
</gene>
<dbReference type="AlphaFoldDB" id="A0A1S6QK53"/>
<dbReference type="PANTHER" id="PTHR34137:SF1">
    <property type="entry name" value="EXODEOXYRIBONUCLEASE 7 SMALL SUBUNIT"/>
    <property type="match status" value="1"/>
</dbReference>
<evidence type="ECO:0000313" key="8">
    <source>
        <dbReference type="EMBL" id="AQW22002.1"/>
    </source>
</evidence>
<dbReference type="NCBIfam" id="NF002138">
    <property type="entry name" value="PRK00977.1-2"/>
    <property type="match status" value="1"/>
</dbReference>
<dbReference type="NCBIfam" id="TIGR01280">
    <property type="entry name" value="xseB"/>
    <property type="match status" value="1"/>
</dbReference>
<keyword evidence="5 6" id="KW-0269">Exonuclease</keyword>
<comment type="similarity">
    <text evidence="1 6">Belongs to the XseB family.</text>
</comment>
<evidence type="ECO:0000256" key="2">
    <source>
        <dbReference type="ARBA" id="ARBA00022490"/>
    </source>
</evidence>
<dbReference type="eggNOG" id="COG1722">
    <property type="taxonomic scope" value="Bacteria"/>
</dbReference>
<evidence type="ECO:0000256" key="7">
    <source>
        <dbReference type="SAM" id="MobiDB-lite"/>
    </source>
</evidence>
<comment type="subcellular location">
    <subcellularLocation>
        <location evidence="6">Cytoplasm</location>
    </subcellularLocation>
</comment>
<dbReference type="PANTHER" id="PTHR34137">
    <property type="entry name" value="EXODEOXYRIBONUCLEASE 7 SMALL SUBUNIT"/>
    <property type="match status" value="1"/>
</dbReference>
<dbReference type="SUPFAM" id="SSF116842">
    <property type="entry name" value="XseB-like"/>
    <property type="match status" value="1"/>
</dbReference>
<dbReference type="KEGG" id="lcu:PL11_008765"/>
<evidence type="ECO:0000256" key="6">
    <source>
        <dbReference type="HAMAP-Rule" id="MF_00337"/>
    </source>
</evidence>
<reference evidence="8 9" key="1">
    <citation type="journal article" date="2015" name="Genome Announc.">
        <title>Genome Sequence of Lactobacillus curieae CCTCC M 2011381T, a Novel Producer of Gamma-aminobutyric Acid.</title>
        <authorList>
            <person name="Wang Y."/>
            <person name="Wang Y."/>
            <person name="Lang C."/>
            <person name="Wei D."/>
            <person name="Xu P."/>
            <person name="Xie J."/>
        </authorList>
    </citation>
    <scope>NUCLEOTIDE SEQUENCE [LARGE SCALE GENOMIC DNA]</scope>
    <source>
        <strain evidence="8 9">CCTCC M 2011381</strain>
    </source>
</reference>
<keyword evidence="4 6" id="KW-0378">Hydrolase</keyword>
<comment type="catalytic activity">
    <reaction evidence="6">
        <text>Exonucleolytic cleavage in either 5'- to 3'- or 3'- to 5'-direction to yield nucleoside 5'-phosphates.</text>
        <dbReference type="EC" id="3.1.11.6"/>
    </reaction>
</comment>
<proteinExistence type="inferred from homology"/>
<dbReference type="EMBL" id="CP018906">
    <property type="protein sequence ID" value="AQW22002.1"/>
    <property type="molecule type" value="Genomic_DNA"/>
</dbReference>
<accession>A0A1S6QK53</accession>
<evidence type="ECO:0000256" key="5">
    <source>
        <dbReference type="ARBA" id="ARBA00022839"/>
    </source>
</evidence>
<dbReference type="OrthoDB" id="9798666at2"/>
<comment type="function">
    <text evidence="6">Bidirectionally degrades single-stranded DNA into large acid-insoluble oligonucleotides, which are then degraded further into small acid-soluble oligonucleotides.</text>
</comment>
<evidence type="ECO:0000256" key="4">
    <source>
        <dbReference type="ARBA" id="ARBA00022801"/>
    </source>
</evidence>
<comment type="subunit">
    <text evidence="6">Heterooligomer composed of large and small subunits.</text>
</comment>
<evidence type="ECO:0000256" key="1">
    <source>
        <dbReference type="ARBA" id="ARBA00009998"/>
    </source>
</evidence>
<keyword evidence="2 6" id="KW-0963">Cytoplasm</keyword>
<keyword evidence="3 6" id="KW-0540">Nuclease</keyword>
<name>A0A1S6QK53_9LACO</name>
<dbReference type="GO" id="GO:0006308">
    <property type="term" value="P:DNA catabolic process"/>
    <property type="evidence" value="ECO:0007669"/>
    <property type="project" value="UniProtKB-UniRule"/>
</dbReference>
<dbReference type="InterPro" id="IPR037004">
    <property type="entry name" value="Exonuc_VII_ssu_sf"/>
</dbReference>
<evidence type="ECO:0000256" key="3">
    <source>
        <dbReference type="ARBA" id="ARBA00022722"/>
    </source>
</evidence>
<dbReference type="GO" id="GO:0008855">
    <property type="term" value="F:exodeoxyribonuclease VII activity"/>
    <property type="evidence" value="ECO:0007669"/>
    <property type="project" value="UniProtKB-UniRule"/>
</dbReference>
<dbReference type="Pfam" id="PF02609">
    <property type="entry name" value="Exonuc_VII_S"/>
    <property type="match status" value="1"/>
</dbReference>
<protein>
    <recommendedName>
        <fullName evidence="6">Exodeoxyribonuclease 7 small subunit</fullName>
        <ecNumber evidence="6">3.1.11.6</ecNumber>
    </recommendedName>
    <alternativeName>
        <fullName evidence="6">Exodeoxyribonuclease VII small subunit</fullName>
        <shortName evidence="6">Exonuclease VII small subunit</shortName>
    </alternativeName>
</protein>